<dbReference type="EMBL" id="JBIAZM010000002">
    <property type="protein sequence ID" value="MFF5198885.1"/>
    <property type="molecule type" value="Genomic_DNA"/>
</dbReference>
<evidence type="ECO:0000313" key="3">
    <source>
        <dbReference type="Proteomes" id="UP001602287"/>
    </source>
</evidence>
<feature type="compositionally biased region" description="Polar residues" evidence="1">
    <location>
        <begin position="23"/>
        <end position="36"/>
    </location>
</feature>
<protein>
    <recommendedName>
        <fullName evidence="4">Secreted protein/lipoprotein</fullName>
    </recommendedName>
</protein>
<proteinExistence type="predicted"/>
<dbReference type="Proteomes" id="UP001602287">
    <property type="component" value="Unassembled WGS sequence"/>
</dbReference>
<feature type="region of interest" description="Disordered" evidence="1">
    <location>
        <begin position="15"/>
        <end position="40"/>
    </location>
</feature>
<name>A0ABW6VMV8_9ACTN</name>
<organism evidence="2 3">
    <name type="scientific">Micromonospora parva</name>
    <dbReference type="NCBI Taxonomy" id="1464048"/>
    <lineage>
        <taxon>Bacteria</taxon>
        <taxon>Bacillati</taxon>
        <taxon>Actinomycetota</taxon>
        <taxon>Actinomycetes</taxon>
        <taxon>Micromonosporales</taxon>
        <taxon>Micromonosporaceae</taxon>
        <taxon>Micromonospora</taxon>
    </lineage>
</organism>
<sequence length="176" mass="17808">MLALIGLVGIGAGCKGGDGGEESSPTPTSGNHSTSPAEPVTPEDLALAAYRGMWAAYDEAGLTSNPDHPELVKFAAGDALKVLRSGLESDRREGLVGQGEVVVSPSIQSLTPSAAPTQAKVRDCADTSGATRVRATPNGTPFTDSPGGRRLVNATVSVVGESWKVTSFGVQGVGSC</sequence>
<evidence type="ECO:0000313" key="2">
    <source>
        <dbReference type="EMBL" id="MFF5198885.1"/>
    </source>
</evidence>
<accession>A0ABW6VMV8</accession>
<gene>
    <name evidence="2" type="ORF">ACFY3B_04675</name>
</gene>
<dbReference type="RefSeq" id="WP_387218104.1">
    <property type="nucleotide sequence ID" value="NZ_JBIAZM010000002.1"/>
</dbReference>
<keyword evidence="3" id="KW-1185">Reference proteome</keyword>
<comment type="caution">
    <text evidence="2">The sequence shown here is derived from an EMBL/GenBank/DDBJ whole genome shotgun (WGS) entry which is preliminary data.</text>
</comment>
<reference evidence="2 3" key="1">
    <citation type="submission" date="2024-10" db="EMBL/GenBank/DDBJ databases">
        <title>The Natural Products Discovery Center: Release of the First 8490 Sequenced Strains for Exploring Actinobacteria Biosynthetic Diversity.</title>
        <authorList>
            <person name="Kalkreuter E."/>
            <person name="Kautsar S.A."/>
            <person name="Yang D."/>
            <person name="Bader C.D."/>
            <person name="Teijaro C.N."/>
            <person name="Fluegel L."/>
            <person name="Davis C.M."/>
            <person name="Simpson J.R."/>
            <person name="Lauterbach L."/>
            <person name="Steele A.D."/>
            <person name="Gui C."/>
            <person name="Meng S."/>
            <person name="Li G."/>
            <person name="Viehrig K."/>
            <person name="Ye F."/>
            <person name="Su P."/>
            <person name="Kiefer A.F."/>
            <person name="Nichols A."/>
            <person name="Cepeda A.J."/>
            <person name="Yan W."/>
            <person name="Fan B."/>
            <person name="Jiang Y."/>
            <person name="Adhikari A."/>
            <person name="Zheng C.-J."/>
            <person name="Schuster L."/>
            <person name="Cowan T.M."/>
            <person name="Smanski M.J."/>
            <person name="Chevrette M.G."/>
            <person name="De Carvalho L.P.S."/>
            <person name="Shen B."/>
        </authorList>
    </citation>
    <scope>NUCLEOTIDE SEQUENCE [LARGE SCALE GENOMIC DNA]</scope>
    <source>
        <strain evidence="2 3">NPDC000140</strain>
    </source>
</reference>
<evidence type="ECO:0000256" key="1">
    <source>
        <dbReference type="SAM" id="MobiDB-lite"/>
    </source>
</evidence>
<evidence type="ECO:0008006" key="4">
    <source>
        <dbReference type="Google" id="ProtNLM"/>
    </source>
</evidence>